<evidence type="ECO:0000313" key="3">
    <source>
        <dbReference type="EMBL" id="TXG72552.1"/>
    </source>
</evidence>
<dbReference type="InterPro" id="IPR025886">
    <property type="entry name" value="PP2-like"/>
</dbReference>
<dbReference type="CDD" id="cd22162">
    <property type="entry name" value="F-box_AtSKIP3-like"/>
    <property type="match status" value="1"/>
</dbReference>
<organism evidence="3 4">
    <name type="scientific">Acer yangbiense</name>
    <dbReference type="NCBI Taxonomy" id="1000413"/>
    <lineage>
        <taxon>Eukaryota</taxon>
        <taxon>Viridiplantae</taxon>
        <taxon>Streptophyta</taxon>
        <taxon>Embryophyta</taxon>
        <taxon>Tracheophyta</taxon>
        <taxon>Spermatophyta</taxon>
        <taxon>Magnoliopsida</taxon>
        <taxon>eudicotyledons</taxon>
        <taxon>Gunneridae</taxon>
        <taxon>Pentapetalae</taxon>
        <taxon>rosids</taxon>
        <taxon>malvids</taxon>
        <taxon>Sapindales</taxon>
        <taxon>Sapindaceae</taxon>
        <taxon>Hippocastanoideae</taxon>
        <taxon>Acereae</taxon>
        <taxon>Acer</taxon>
    </lineage>
</organism>
<dbReference type="PANTHER" id="PTHR32278">
    <property type="entry name" value="F-BOX DOMAIN-CONTAINING PROTEIN"/>
    <property type="match status" value="1"/>
</dbReference>
<dbReference type="EMBL" id="VAHF01000001">
    <property type="protein sequence ID" value="TXG72552.1"/>
    <property type="molecule type" value="Genomic_DNA"/>
</dbReference>
<dbReference type="PANTHER" id="PTHR32278:SF135">
    <property type="entry name" value="F-BOX PROTEIN PP2-B12"/>
    <property type="match status" value="1"/>
</dbReference>
<evidence type="ECO:0000256" key="1">
    <source>
        <dbReference type="SAM" id="MobiDB-lite"/>
    </source>
</evidence>
<dbReference type="Gene3D" id="1.20.1280.50">
    <property type="match status" value="1"/>
</dbReference>
<sequence length="269" mass="30712">MDMCVVLPEECISRIISFTSPRDACRSSVVSPAFKSAADSDAVWETFLPSDYQQIISSSSSTTTATLVSLSKKDLYFYLCDNHLLVNNGTLSFSLNKESGKKCYMVGARRLSIAWGDEPRYWTWIDQRLFPQSRFAEVAELKYVFWLDVKGQLETKILSSKTNYVAYLVFKFANSRRGFESRPIELSVYPEGSESETRRNKKVVLDPPRNSLPQPYQRRGDGWMEIEMGEFFNEHGDDGVVVCSLFDFDGFRDKGGLIVEGIELRPKNY</sequence>
<accession>A0A5C7IVK1</accession>
<feature type="region of interest" description="Disordered" evidence="1">
    <location>
        <begin position="197"/>
        <end position="216"/>
    </location>
</feature>
<comment type="caution">
    <text evidence="3">The sequence shown here is derived from an EMBL/GenBank/DDBJ whole genome shotgun (WGS) entry which is preliminary data.</text>
</comment>
<proteinExistence type="predicted"/>
<dbReference type="Proteomes" id="UP000323000">
    <property type="component" value="Chromosome 1"/>
</dbReference>
<dbReference type="InterPro" id="IPR036047">
    <property type="entry name" value="F-box-like_dom_sf"/>
</dbReference>
<dbReference type="SMART" id="SM00256">
    <property type="entry name" value="FBOX"/>
    <property type="match status" value="1"/>
</dbReference>
<protein>
    <recommendedName>
        <fullName evidence="2">F-box domain-containing protein</fullName>
    </recommendedName>
</protein>
<gene>
    <name evidence="3" type="ORF">EZV62_001131</name>
</gene>
<evidence type="ECO:0000313" key="4">
    <source>
        <dbReference type="Proteomes" id="UP000323000"/>
    </source>
</evidence>
<evidence type="ECO:0000259" key="2">
    <source>
        <dbReference type="SMART" id="SM00256"/>
    </source>
</evidence>
<dbReference type="Pfam" id="PF14299">
    <property type="entry name" value="PP2"/>
    <property type="match status" value="1"/>
</dbReference>
<dbReference type="InterPro" id="IPR001810">
    <property type="entry name" value="F-box_dom"/>
</dbReference>
<dbReference type="OrthoDB" id="1918565at2759"/>
<dbReference type="AlphaFoldDB" id="A0A5C7IVK1"/>
<keyword evidence="4" id="KW-1185">Reference proteome</keyword>
<dbReference type="SUPFAM" id="SSF81383">
    <property type="entry name" value="F-box domain"/>
    <property type="match status" value="1"/>
</dbReference>
<dbReference type="Pfam" id="PF00646">
    <property type="entry name" value="F-box"/>
    <property type="match status" value="1"/>
</dbReference>
<name>A0A5C7IVK1_9ROSI</name>
<reference evidence="4" key="1">
    <citation type="journal article" date="2019" name="Gigascience">
        <title>De novo genome assembly of the endangered Acer yangbiense, a plant species with extremely small populations endemic to Yunnan Province, China.</title>
        <authorList>
            <person name="Yang J."/>
            <person name="Wariss H.M."/>
            <person name="Tao L."/>
            <person name="Zhang R."/>
            <person name="Yun Q."/>
            <person name="Hollingsworth P."/>
            <person name="Dao Z."/>
            <person name="Luo G."/>
            <person name="Guo H."/>
            <person name="Ma Y."/>
            <person name="Sun W."/>
        </authorList>
    </citation>
    <scope>NUCLEOTIDE SEQUENCE [LARGE SCALE GENOMIC DNA]</scope>
    <source>
        <strain evidence="4">cv. Malutang</strain>
    </source>
</reference>
<feature type="domain" description="F-box" evidence="2">
    <location>
        <begin position="7"/>
        <end position="47"/>
    </location>
</feature>